<feature type="transmembrane region" description="Helical" evidence="2">
    <location>
        <begin position="21"/>
        <end position="44"/>
    </location>
</feature>
<keyword evidence="4" id="KW-1185">Reference proteome</keyword>
<feature type="transmembrane region" description="Helical" evidence="2">
    <location>
        <begin position="285"/>
        <end position="310"/>
    </location>
</feature>
<sequence length="329" mass="33514">MERSETVTKTIVPGSAQTAPYVDWAAILAGAVIATALASLAVPFGAALGLSAISAERGEGSFDVGVILTGLWLVISTMASYLVGGYVAGRMRRRGDTASTDEIMARDGVNGLVVWGLGILVTAWMAAGALGTAATTAGQAVGGAASGVVEAAGNALGAAAQGAAATLDGDDGEAAIDWISDQLLRPDLAQDTPPTTEPAATTDRRELARQSAAILARTAATGQITEPDRLWLVAATSRLTGLSRPEAETRANEAITAAQSLRSDMQRKAEEAEVKARDAAETARIGTILTAFILTAAALAAAAASTAGAVRGGRHRDQGRFYSGFSYRV</sequence>
<dbReference type="Proteomes" id="UP000628984">
    <property type="component" value="Unassembled WGS sequence"/>
</dbReference>
<keyword evidence="2" id="KW-0472">Membrane</keyword>
<reference evidence="3" key="2">
    <citation type="submission" date="2020-09" db="EMBL/GenBank/DDBJ databases">
        <authorList>
            <person name="Sun Q."/>
            <person name="Kim S."/>
        </authorList>
    </citation>
    <scope>NUCLEOTIDE SEQUENCE</scope>
    <source>
        <strain evidence="3">KCTC 23714</strain>
    </source>
</reference>
<accession>A0A918J1I8</accession>
<evidence type="ECO:0000256" key="1">
    <source>
        <dbReference type="SAM" id="Coils"/>
    </source>
</evidence>
<gene>
    <name evidence="3" type="ORF">GCM10011452_33700</name>
</gene>
<proteinExistence type="predicted"/>
<dbReference type="EMBL" id="BMYQ01000015">
    <property type="protein sequence ID" value="GGW42687.1"/>
    <property type="molecule type" value="Genomic_DNA"/>
</dbReference>
<feature type="transmembrane region" description="Helical" evidence="2">
    <location>
        <begin position="109"/>
        <end position="130"/>
    </location>
</feature>
<dbReference type="AlphaFoldDB" id="A0A918J1I8"/>
<organism evidence="3 4">
    <name type="scientific">Gemmobacter lanyuensis</name>
    <dbReference type="NCBI Taxonomy" id="1054497"/>
    <lineage>
        <taxon>Bacteria</taxon>
        <taxon>Pseudomonadati</taxon>
        <taxon>Pseudomonadota</taxon>
        <taxon>Alphaproteobacteria</taxon>
        <taxon>Rhodobacterales</taxon>
        <taxon>Paracoccaceae</taxon>
        <taxon>Gemmobacter</taxon>
    </lineage>
</organism>
<protein>
    <recommendedName>
        <fullName evidence="5">PhnA-like protein</fullName>
    </recommendedName>
</protein>
<keyword evidence="2" id="KW-0812">Transmembrane</keyword>
<evidence type="ECO:0000313" key="3">
    <source>
        <dbReference type="EMBL" id="GGW42687.1"/>
    </source>
</evidence>
<name>A0A918J1I8_9RHOB</name>
<feature type="coiled-coil region" evidence="1">
    <location>
        <begin position="255"/>
        <end position="282"/>
    </location>
</feature>
<comment type="caution">
    <text evidence="3">The sequence shown here is derived from an EMBL/GenBank/DDBJ whole genome shotgun (WGS) entry which is preliminary data.</text>
</comment>
<reference evidence="3" key="1">
    <citation type="journal article" date="2014" name="Int. J. Syst. Evol. Microbiol.">
        <title>Complete genome sequence of Corynebacterium casei LMG S-19264T (=DSM 44701T), isolated from a smear-ripened cheese.</title>
        <authorList>
            <consortium name="US DOE Joint Genome Institute (JGI-PGF)"/>
            <person name="Walter F."/>
            <person name="Albersmeier A."/>
            <person name="Kalinowski J."/>
            <person name="Ruckert C."/>
        </authorList>
    </citation>
    <scope>NUCLEOTIDE SEQUENCE</scope>
    <source>
        <strain evidence="3">KCTC 23714</strain>
    </source>
</reference>
<evidence type="ECO:0000256" key="2">
    <source>
        <dbReference type="SAM" id="Phobius"/>
    </source>
</evidence>
<keyword evidence="1" id="KW-0175">Coiled coil</keyword>
<feature type="transmembrane region" description="Helical" evidence="2">
    <location>
        <begin position="64"/>
        <end position="88"/>
    </location>
</feature>
<evidence type="ECO:0008006" key="5">
    <source>
        <dbReference type="Google" id="ProtNLM"/>
    </source>
</evidence>
<evidence type="ECO:0000313" key="4">
    <source>
        <dbReference type="Proteomes" id="UP000628984"/>
    </source>
</evidence>
<dbReference type="RefSeq" id="WP_189635053.1">
    <property type="nucleotide sequence ID" value="NZ_BMYQ01000015.1"/>
</dbReference>
<keyword evidence="2" id="KW-1133">Transmembrane helix</keyword>